<dbReference type="Gene3D" id="3.40.630.10">
    <property type="entry name" value="Zn peptidases"/>
    <property type="match status" value="1"/>
</dbReference>
<reference evidence="2" key="1">
    <citation type="journal article" date="2013" name="Science">
        <title>The Amborella genome and the evolution of flowering plants.</title>
        <authorList>
            <consortium name="Amborella Genome Project"/>
        </authorList>
    </citation>
    <scope>NUCLEOTIDE SEQUENCE [LARGE SCALE GENOMIC DNA]</scope>
</reference>
<dbReference type="Gramene" id="ERN16212">
    <property type="protein sequence ID" value="ERN16212"/>
    <property type="gene ID" value="AMTR_s00030p00246690"/>
</dbReference>
<accession>U5D466</accession>
<dbReference type="PANTHER" id="PTHR11014:SF63">
    <property type="entry name" value="METALLOPEPTIDASE, PUTATIVE (AFU_ORTHOLOGUE AFUA_6G09600)-RELATED"/>
    <property type="match status" value="1"/>
</dbReference>
<dbReference type="MEROPS" id="M20.A02"/>
<dbReference type="EMBL" id="KI392485">
    <property type="protein sequence ID" value="ERN16212.1"/>
    <property type="molecule type" value="Genomic_DNA"/>
</dbReference>
<gene>
    <name evidence="1" type="ORF">AMTR_s00030p00246690</name>
</gene>
<dbReference type="AlphaFoldDB" id="U5D466"/>
<dbReference type="InterPro" id="IPR002933">
    <property type="entry name" value="Peptidase_M20"/>
</dbReference>
<dbReference type="GO" id="GO:0010179">
    <property type="term" value="F:IAA-Ala conjugate hydrolase activity"/>
    <property type="evidence" value="ECO:0000318"/>
    <property type="project" value="GO_Central"/>
</dbReference>
<dbReference type="PANTHER" id="PTHR11014">
    <property type="entry name" value="PEPTIDASE M20 FAMILY MEMBER"/>
    <property type="match status" value="1"/>
</dbReference>
<keyword evidence="2" id="KW-1185">Reference proteome</keyword>
<dbReference type="InterPro" id="IPR017439">
    <property type="entry name" value="Amidohydrolase"/>
</dbReference>
<evidence type="ECO:0000313" key="1">
    <source>
        <dbReference type="EMBL" id="ERN16212.1"/>
    </source>
</evidence>
<dbReference type="OMA" id="FAWFANE"/>
<dbReference type="Proteomes" id="UP000017836">
    <property type="component" value="Unassembled WGS sequence"/>
</dbReference>
<protein>
    <recommendedName>
        <fullName evidence="3">Peptidase M20 dimerisation domain-containing protein</fullName>
    </recommendedName>
</protein>
<evidence type="ECO:0008006" key="3">
    <source>
        <dbReference type="Google" id="ProtNLM"/>
    </source>
</evidence>
<evidence type="ECO:0000313" key="2">
    <source>
        <dbReference type="Proteomes" id="UP000017836"/>
    </source>
</evidence>
<organism evidence="1 2">
    <name type="scientific">Amborella trichopoda</name>
    <dbReference type="NCBI Taxonomy" id="13333"/>
    <lineage>
        <taxon>Eukaryota</taxon>
        <taxon>Viridiplantae</taxon>
        <taxon>Streptophyta</taxon>
        <taxon>Embryophyta</taxon>
        <taxon>Tracheophyta</taxon>
        <taxon>Spermatophyta</taxon>
        <taxon>Magnoliopsida</taxon>
        <taxon>Amborellales</taxon>
        <taxon>Amborellaceae</taxon>
        <taxon>Amborella</taxon>
    </lineage>
</organism>
<dbReference type="GO" id="GO:0009850">
    <property type="term" value="P:auxin metabolic process"/>
    <property type="evidence" value="ECO:0000318"/>
    <property type="project" value="GO_Central"/>
</dbReference>
<dbReference type="SUPFAM" id="SSF55031">
    <property type="entry name" value="Bacterial exopeptidase dimerisation domain"/>
    <property type="match status" value="1"/>
</dbReference>
<dbReference type="InterPro" id="IPR036264">
    <property type="entry name" value="Bact_exopeptidase_dim_dom"/>
</dbReference>
<name>U5D466_AMBTC</name>
<dbReference type="Pfam" id="PF01546">
    <property type="entry name" value="Peptidase_M20"/>
    <property type="match status" value="1"/>
</dbReference>
<sequence length="191" mass="21221">MIRQSSTQSNYAFQLTNMVFQLKVVSVTFISAAHAYAIIPDKVTFGRTLRSMTSEGLSNLARRIREVIEAQSVVHRCSASIDFMEKIGRPYPETLNDDGMYMHVKRVGESLLGEHNVHLSPPVMGAEDFGFYSQIIPSAMFWLGIRNVSGGSHHSLHSPHFFLDENALPIGAALHAAVAVAYLESQTSRFH</sequence>
<dbReference type="STRING" id="13333.U5D466"/>
<dbReference type="HOGENOM" id="CLU_023257_4_1_1"/>
<proteinExistence type="predicted"/>
<dbReference type="eggNOG" id="ENOG502QQEM">
    <property type="taxonomic scope" value="Eukaryota"/>
</dbReference>
<dbReference type="SUPFAM" id="SSF53187">
    <property type="entry name" value="Zn-dependent exopeptidases"/>
    <property type="match status" value="1"/>
</dbReference>